<organism evidence="1 2">
    <name type="scientific">Allacma fusca</name>
    <dbReference type="NCBI Taxonomy" id="39272"/>
    <lineage>
        <taxon>Eukaryota</taxon>
        <taxon>Metazoa</taxon>
        <taxon>Ecdysozoa</taxon>
        <taxon>Arthropoda</taxon>
        <taxon>Hexapoda</taxon>
        <taxon>Collembola</taxon>
        <taxon>Symphypleona</taxon>
        <taxon>Sminthuridae</taxon>
        <taxon>Allacma</taxon>
    </lineage>
</organism>
<feature type="non-terminal residue" evidence="1">
    <location>
        <position position="1"/>
    </location>
</feature>
<proteinExistence type="predicted"/>
<dbReference type="AlphaFoldDB" id="A0A8J2J2B4"/>
<reference evidence="1" key="1">
    <citation type="submission" date="2021-06" db="EMBL/GenBank/DDBJ databases">
        <authorList>
            <person name="Hodson N. C."/>
            <person name="Mongue J. A."/>
            <person name="Jaron S. K."/>
        </authorList>
    </citation>
    <scope>NUCLEOTIDE SEQUENCE</scope>
</reference>
<dbReference type="Proteomes" id="UP000708208">
    <property type="component" value="Unassembled WGS sequence"/>
</dbReference>
<protein>
    <submittedName>
        <fullName evidence="1">Uncharacterized protein</fullName>
    </submittedName>
</protein>
<evidence type="ECO:0000313" key="2">
    <source>
        <dbReference type="Proteomes" id="UP000708208"/>
    </source>
</evidence>
<name>A0A8J2J2B4_9HEXA</name>
<gene>
    <name evidence="1" type="ORF">AFUS01_LOCUS1570</name>
</gene>
<sequence length="23" mass="2635">LFINQLCSTFYIISQPSKGFKTV</sequence>
<keyword evidence="2" id="KW-1185">Reference proteome</keyword>
<evidence type="ECO:0000313" key="1">
    <source>
        <dbReference type="EMBL" id="CAG7664613.1"/>
    </source>
</evidence>
<accession>A0A8J2J2B4</accession>
<dbReference type="EMBL" id="CAJVCH010008756">
    <property type="protein sequence ID" value="CAG7664613.1"/>
    <property type="molecule type" value="Genomic_DNA"/>
</dbReference>
<comment type="caution">
    <text evidence="1">The sequence shown here is derived from an EMBL/GenBank/DDBJ whole genome shotgun (WGS) entry which is preliminary data.</text>
</comment>